<reference evidence="2" key="1">
    <citation type="submission" date="2021-02" db="EMBL/GenBank/DDBJ databases">
        <authorList>
            <person name="Bekaert M."/>
        </authorList>
    </citation>
    <scope>NUCLEOTIDE SEQUENCE</scope>
    <source>
        <strain evidence="2">IoA-00</strain>
    </source>
</reference>
<feature type="region of interest" description="Disordered" evidence="1">
    <location>
        <begin position="81"/>
        <end position="136"/>
    </location>
</feature>
<sequence>MLSVIHPSSTQHIGGTFRSMNSSYPSSESVFGFPSSSNPSVISSSSCNKYNNPLKWATPAVGHHSQQLQWPGVVASTTSSSSPYLFQQTPQYSNTPSNHQSTTTTAANNNSSSLSSSRNRGESRCSPGMISTQSPKDYSKPLFVDCSIEYELPNAPKIPKNSEPILMIHPAYKQPQQSVRSSSKRASTSTTSSGSSGTSISKSSSGRGGISNAKSKGVKRTHSQCTSTDAIMSNQAAALLQHQLHLVVTTMALLVVQPQHFLLAMSKFLQPRDVVLDSSTQKQQQQRVSNNYCCWLPNTSNAAAAATMAYYKAQIRMRQQESFIKSFSQQAAPPQGQQQQNTFCLDCVQGKCSQVAWNKENLGFMRSL</sequence>
<accession>A0A7R8CVJ3</accession>
<name>A0A7R8CVJ3_LEPSM</name>
<dbReference type="AlphaFoldDB" id="A0A7R8CVJ3"/>
<feature type="region of interest" description="Disordered" evidence="1">
    <location>
        <begin position="172"/>
        <end position="221"/>
    </location>
</feature>
<feature type="compositionally biased region" description="Polar residues" evidence="1">
    <location>
        <begin position="81"/>
        <end position="100"/>
    </location>
</feature>
<evidence type="ECO:0000313" key="2">
    <source>
        <dbReference type="EMBL" id="CAF2943720.1"/>
    </source>
</evidence>
<organism evidence="2 3">
    <name type="scientific">Lepeophtheirus salmonis</name>
    <name type="common">Salmon louse</name>
    <name type="synonym">Caligus salmonis</name>
    <dbReference type="NCBI Taxonomy" id="72036"/>
    <lineage>
        <taxon>Eukaryota</taxon>
        <taxon>Metazoa</taxon>
        <taxon>Ecdysozoa</taxon>
        <taxon>Arthropoda</taxon>
        <taxon>Crustacea</taxon>
        <taxon>Multicrustacea</taxon>
        <taxon>Hexanauplia</taxon>
        <taxon>Copepoda</taxon>
        <taxon>Siphonostomatoida</taxon>
        <taxon>Caligidae</taxon>
        <taxon>Lepeophtheirus</taxon>
    </lineage>
</organism>
<evidence type="ECO:0000256" key="1">
    <source>
        <dbReference type="SAM" id="MobiDB-lite"/>
    </source>
</evidence>
<protein>
    <submittedName>
        <fullName evidence="2">(salmon louse) hypothetical protein</fullName>
    </submittedName>
</protein>
<feature type="compositionally biased region" description="Low complexity" evidence="1">
    <location>
        <begin position="184"/>
        <end position="205"/>
    </location>
</feature>
<evidence type="ECO:0000313" key="3">
    <source>
        <dbReference type="Proteomes" id="UP000675881"/>
    </source>
</evidence>
<proteinExistence type="predicted"/>
<keyword evidence="3" id="KW-1185">Reference proteome</keyword>
<dbReference type="EMBL" id="HG994584">
    <property type="protein sequence ID" value="CAF2943720.1"/>
    <property type="molecule type" value="Genomic_DNA"/>
</dbReference>
<gene>
    <name evidence="2" type="ORF">LSAA_10450</name>
</gene>
<feature type="compositionally biased region" description="Low complexity" evidence="1">
    <location>
        <begin position="101"/>
        <end position="118"/>
    </location>
</feature>
<dbReference type="OrthoDB" id="8186948at2759"/>
<dbReference type="Proteomes" id="UP000675881">
    <property type="component" value="Chromosome 5"/>
</dbReference>